<accession>A0AAV7TP28</accession>
<reference evidence="1" key="1">
    <citation type="journal article" date="2022" name="bioRxiv">
        <title>Sequencing and chromosome-scale assembly of the giantPleurodeles waltlgenome.</title>
        <authorList>
            <person name="Brown T."/>
            <person name="Elewa A."/>
            <person name="Iarovenko S."/>
            <person name="Subramanian E."/>
            <person name="Araus A.J."/>
            <person name="Petzold A."/>
            <person name="Susuki M."/>
            <person name="Suzuki K.-i.T."/>
            <person name="Hayashi T."/>
            <person name="Toyoda A."/>
            <person name="Oliveira C."/>
            <person name="Osipova E."/>
            <person name="Leigh N.D."/>
            <person name="Simon A."/>
            <person name="Yun M.H."/>
        </authorList>
    </citation>
    <scope>NUCLEOTIDE SEQUENCE</scope>
    <source>
        <strain evidence="1">20211129_DDA</strain>
        <tissue evidence="1">Liver</tissue>
    </source>
</reference>
<sequence length="163" mass="17371">MILSSSLATSVTPACLCGGCQPSSCPLQICYCVIYPVTCCLRTIKKMGLLLMDYVKFHQEDQGVANVLRIYQEPVLPLLAPPLQRGDSSQCDWSNPFPHSVCALTGRPLQFEYLNRSLSGCDGSGCSAGAGWGLFYRRGGEWQPGPPGGAIGQITEAADSPPG</sequence>
<dbReference type="AlphaFoldDB" id="A0AAV7TP28"/>
<gene>
    <name evidence="1" type="ORF">NDU88_003573</name>
</gene>
<evidence type="ECO:0000313" key="1">
    <source>
        <dbReference type="EMBL" id="KAJ1178327.1"/>
    </source>
</evidence>
<comment type="caution">
    <text evidence="1">The sequence shown here is derived from an EMBL/GenBank/DDBJ whole genome shotgun (WGS) entry which is preliminary data.</text>
</comment>
<name>A0AAV7TP28_PLEWA</name>
<protein>
    <submittedName>
        <fullName evidence="1">Uncharacterized protein</fullName>
    </submittedName>
</protein>
<proteinExistence type="predicted"/>
<organism evidence="1 2">
    <name type="scientific">Pleurodeles waltl</name>
    <name type="common">Iberian ribbed newt</name>
    <dbReference type="NCBI Taxonomy" id="8319"/>
    <lineage>
        <taxon>Eukaryota</taxon>
        <taxon>Metazoa</taxon>
        <taxon>Chordata</taxon>
        <taxon>Craniata</taxon>
        <taxon>Vertebrata</taxon>
        <taxon>Euteleostomi</taxon>
        <taxon>Amphibia</taxon>
        <taxon>Batrachia</taxon>
        <taxon>Caudata</taxon>
        <taxon>Salamandroidea</taxon>
        <taxon>Salamandridae</taxon>
        <taxon>Pleurodelinae</taxon>
        <taxon>Pleurodeles</taxon>
    </lineage>
</organism>
<dbReference type="EMBL" id="JANPWB010000006">
    <property type="protein sequence ID" value="KAJ1178327.1"/>
    <property type="molecule type" value="Genomic_DNA"/>
</dbReference>
<dbReference type="Proteomes" id="UP001066276">
    <property type="component" value="Chromosome 3_2"/>
</dbReference>
<evidence type="ECO:0000313" key="2">
    <source>
        <dbReference type="Proteomes" id="UP001066276"/>
    </source>
</evidence>
<keyword evidence="2" id="KW-1185">Reference proteome</keyword>